<sequence length="13" mass="1591">MTKKERLTLNIED</sequence>
<proteinExistence type="predicted"/>
<dbReference type="HOGENOM" id="CLU_3435992_0_0_1"/>
<protein>
    <submittedName>
        <fullName evidence="1">Uncharacterized protein</fullName>
    </submittedName>
</protein>
<gene>
    <name evidence="1" type="ORF">GQ26_0290060</name>
</gene>
<evidence type="ECO:0000313" key="1">
    <source>
        <dbReference type="EMBL" id="KFX44249.1"/>
    </source>
</evidence>
<reference evidence="1" key="2">
    <citation type="journal article" date="2014" name="PLoS Genet.">
        <title>Signature gene expression reveals novel clues to the molecular mechanisms of dimorphic transition in Penicillium marneffei.</title>
        <authorList>
            <person name="Yang E."/>
            <person name="Wang G."/>
            <person name="Cai J."/>
            <person name="Woo P.C."/>
            <person name="Lau S.K."/>
            <person name="Yuen K.-Y."/>
            <person name="Chow W.-N."/>
            <person name="Lin X."/>
        </authorList>
    </citation>
    <scope>NUCLEOTIDE SEQUENCE</scope>
    <source>
        <strain evidence="1">PM1</strain>
    </source>
</reference>
<reference key="1">
    <citation type="journal article" date="2014" name="PLoS Genet.">
        <title>Signature Gene Expression Reveals Novel Clues to the Molecular Mechanisms of Dimorphic Transition in Penicillium marneffei.</title>
        <authorList>
            <person name="Yang E."/>
            <person name="Wang G."/>
            <person name="Cai J."/>
            <person name="Woo P.C."/>
            <person name="Lau S.K."/>
            <person name="Yuen K.-Y."/>
            <person name="Chow W.-N."/>
            <person name="Lin X."/>
        </authorList>
    </citation>
    <scope>NUCLEOTIDE SEQUENCE [LARGE SCALE GENOMIC DNA]</scope>
    <source>
        <strain>PM1</strain>
    </source>
</reference>
<organism evidence="1">
    <name type="scientific">Talaromyces marneffei PM1</name>
    <dbReference type="NCBI Taxonomy" id="1077442"/>
    <lineage>
        <taxon>Eukaryota</taxon>
        <taxon>Fungi</taxon>
        <taxon>Dikarya</taxon>
        <taxon>Ascomycota</taxon>
        <taxon>Pezizomycotina</taxon>
        <taxon>Eurotiomycetes</taxon>
        <taxon>Eurotiomycetidae</taxon>
        <taxon>Eurotiales</taxon>
        <taxon>Trichocomaceae</taxon>
        <taxon>Talaromyces</taxon>
        <taxon>Talaromyces sect. Talaromyces</taxon>
    </lineage>
</organism>
<name>A0A093V2M4_TALMA</name>
<comment type="caution">
    <text evidence="1">The sequence shown here is derived from an EMBL/GenBank/DDBJ whole genome shotgun (WGS) entry which is preliminary data.</text>
</comment>
<accession>A0A093V2M4</accession>
<dbReference type="EMBL" id="JPOX01000029">
    <property type="protein sequence ID" value="KFX44249.1"/>
    <property type="molecule type" value="Genomic_DNA"/>
</dbReference>